<evidence type="ECO:0000313" key="1">
    <source>
        <dbReference type="EMBL" id="THF79833.1"/>
    </source>
</evidence>
<sequence>MPYKPYDQRPRRQFPDVDPTFFEQSAKSMQMLMKDASLVLNRLADSKIFAGKVMSAAQQSNKNEVDKLIKSTGIKSKVETTFNPDGIHLKLSSTVGTAECCHLTIALRWL</sequence>
<dbReference type="EMBL" id="SSNT01000008">
    <property type="protein sequence ID" value="THF79833.1"/>
    <property type="molecule type" value="Genomic_DNA"/>
</dbReference>
<name>A0A4V3WFD0_9BACI</name>
<dbReference type="InterPro" id="IPR058870">
    <property type="entry name" value="YuzC"/>
</dbReference>
<dbReference type="AlphaFoldDB" id="A0A4V3WFD0"/>
<accession>A0A4V3WFD0</accession>
<evidence type="ECO:0000313" key="2">
    <source>
        <dbReference type="Proteomes" id="UP000310334"/>
    </source>
</evidence>
<proteinExistence type="predicted"/>
<keyword evidence="2" id="KW-1185">Reference proteome</keyword>
<dbReference type="Pfam" id="PF26344">
    <property type="entry name" value="YuzC"/>
    <property type="match status" value="1"/>
</dbReference>
<organism evidence="1 2">
    <name type="scientific">Metabacillus sediminilitoris</name>
    <dbReference type="NCBI Taxonomy" id="2567941"/>
    <lineage>
        <taxon>Bacteria</taxon>
        <taxon>Bacillati</taxon>
        <taxon>Bacillota</taxon>
        <taxon>Bacilli</taxon>
        <taxon>Bacillales</taxon>
        <taxon>Bacillaceae</taxon>
        <taxon>Metabacillus</taxon>
    </lineage>
</organism>
<dbReference type="Proteomes" id="UP000310334">
    <property type="component" value="Unassembled WGS sequence"/>
</dbReference>
<evidence type="ECO:0008006" key="3">
    <source>
        <dbReference type="Google" id="ProtNLM"/>
    </source>
</evidence>
<gene>
    <name evidence="1" type="ORF">E6W99_11865</name>
</gene>
<reference evidence="1 2" key="1">
    <citation type="submission" date="2019-04" db="EMBL/GenBank/DDBJ databases">
        <title>Bacillus sediminilitoris sp. nov., isolated from a tidal flat sediment on the East China Sea.</title>
        <authorList>
            <person name="Wei Y."/>
            <person name="Mao H."/>
            <person name="Fang J."/>
        </authorList>
    </citation>
    <scope>NUCLEOTIDE SEQUENCE [LARGE SCALE GENOMIC DNA]</scope>
    <source>
        <strain evidence="1 2">DSL-17</strain>
    </source>
</reference>
<dbReference type="OrthoDB" id="2615349at2"/>
<protein>
    <recommendedName>
        <fullName evidence="3">Inner spore coat protein</fullName>
    </recommendedName>
</protein>
<comment type="caution">
    <text evidence="1">The sequence shown here is derived from an EMBL/GenBank/DDBJ whole genome shotgun (WGS) entry which is preliminary data.</text>
</comment>